<gene>
    <name evidence="3" type="ORF">METZ01_LOCUS377316</name>
</gene>
<dbReference type="EMBL" id="UINC01138488">
    <property type="protein sequence ID" value="SVD24462.1"/>
    <property type="molecule type" value="Genomic_DNA"/>
</dbReference>
<feature type="compositionally biased region" description="Gly residues" evidence="1">
    <location>
        <begin position="85"/>
        <end position="94"/>
    </location>
</feature>
<protein>
    <recommendedName>
        <fullName evidence="2">EF-hand domain-containing protein</fullName>
    </recommendedName>
</protein>
<name>A0A382TRW1_9ZZZZ</name>
<proteinExistence type="predicted"/>
<feature type="compositionally biased region" description="Basic and acidic residues" evidence="1">
    <location>
        <begin position="68"/>
        <end position="78"/>
    </location>
</feature>
<evidence type="ECO:0000259" key="2">
    <source>
        <dbReference type="PROSITE" id="PS50222"/>
    </source>
</evidence>
<dbReference type="SUPFAM" id="SSF47473">
    <property type="entry name" value="EF-hand"/>
    <property type="match status" value="1"/>
</dbReference>
<feature type="compositionally biased region" description="Basic and acidic residues" evidence="1">
    <location>
        <begin position="99"/>
        <end position="130"/>
    </location>
</feature>
<dbReference type="GO" id="GO:0005509">
    <property type="term" value="F:calcium ion binding"/>
    <property type="evidence" value="ECO:0007669"/>
    <property type="project" value="InterPro"/>
</dbReference>
<dbReference type="InterPro" id="IPR018247">
    <property type="entry name" value="EF_Hand_1_Ca_BS"/>
</dbReference>
<organism evidence="3">
    <name type="scientific">marine metagenome</name>
    <dbReference type="NCBI Taxonomy" id="408172"/>
    <lineage>
        <taxon>unclassified sequences</taxon>
        <taxon>metagenomes</taxon>
        <taxon>ecological metagenomes</taxon>
    </lineage>
</organism>
<dbReference type="AlphaFoldDB" id="A0A382TRW1"/>
<dbReference type="PROSITE" id="PS00018">
    <property type="entry name" value="EF_HAND_1"/>
    <property type="match status" value="1"/>
</dbReference>
<feature type="region of interest" description="Disordered" evidence="1">
    <location>
        <begin position="68"/>
        <end position="130"/>
    </location>
</feature>
<accession>A0A382TRW1</accession>
<dbReference type="Gene3D" id="1.10.238.10">
    <property type="entry name" value="EF-hand"/>
    <property type="match status" value="1"/>
</dbReference>
<reference evidence="3" key="1">
    <citation type="submission" date="2018-05" db="EMBL/GenBank/DDBJ databases">
        <authorList>
            <person name="Lanie J.A."/>
            <person name="Ng W.-L."/>
            <person name="Kazmierczak K.M."/>
            <person name="Andrzejewski T.M."/>
            <person name="Davidsen T.M."/>
            <person name="Wayne K.J."/>
            <person name="Tettelin H."/>
            <person name="Glass J.I."/>
            <person name="Rusch D."/>
            <person name="Podicherti R."/>
            <person name="Tsui H.-C.T."/>
            <person name="Winkler M.E."/>
        </authorList>
    </citation>
    <scope>NUCLEOTIDE SEQUENCE</scope>
</reference>
<evidence type="ECO:0000256" key="1">
    <source>
        <dbReference type="SAM" id="MobiDB-lite"/>
    </source>
</evidence>
<dbReference type="InterPro" id="IPR002048">
    <property type="entry name" value="EF_hand_dom"/>
</dbReference>
<dbReference type="Pfam" id="PF13202">
    <property type="entry name" value="EF-hand_5"/>
    <property type="match status" value="2"/>
</dbReference>
<feature type="domain" description="EF-hand" evidence="2">
    <location>
        <begin position="54"/>
        <end position="89"/>
    </location>
</feature>
<sequence>MKRLILFKTVGVVFAVTFTLQAQPSRGGGRGPGGMIIPVMAALDENKDGIISIAEIQNAEKALTALDKNGDGKIDGNELRPSFGGPRGFGGPGGRSSSKGREGRGGRAFERGNEPEMERIPPGKLDFKDGVASIPDREMFEKLSYQGPEVMVDQHLADWKFVKFQIEDVGK</sequence>
<feature type="non-terminal residue" evidence="3">
    <location>
        <position position="171"/>
    </location>
</feature>
<dbReference type="InterPro" id="IPR011992">
    <property type="entry name" value="EF-hand-dom_pair"/>
</dbReference>
<evidence type="ECO:0000313" key="3">
    <source>
        <dbReference type="EMBL" id="SVD24462.1"/>
    </source>
</evidence>
<dbReference type="PROSITE" id="PS50222">
    <property type="entry name" value="EF_HAND_2"/>
    <property type="match status" value="1"/>
</dbReference>